<feature type="non-terminal residue" evidence="3">
    <location>
        <position position="1"/>
    </location>
</feature>
<dbReference type="Pfam" id="PF00005">
    <property type="entry name" value="ABC_tran"/>
    <property type="match status" value="1"/>
</dbReference>
<reference evidence="3" key="1">
    <citation type="journal article" date="2021" name="PeerJ">
        <title>Extensive microbial diversity within the chicken gut microbiome revealed by metagenomics and culture.</title>
        <authorList>
            <person name="Gilroy R."/>
            <person name="Ravi A."/>
            <person name="Getino M."/>
            <person name="Pursley I."/>
            <person name="Horton D.L."/>
            <person name="Alikhan N.F."/>
            <person name="Baker D."/>
            <person name="Gharbi K."/>
            <person name="Hall N."/>
            <person name="Watson M."/>
            <person name="Adriaenssens E.M."/>
            <person name="Foster-Nyarko E."/>
            <person name="Jarju S."/>
            <person name="Secka A."/>
            <person name="Antonio M."/>
            <person name="Oren A."/>
            <person name="Chaudhuri R.R."/>
            <person name="La Ragione R."/>
            <person name="Hildebrand F."/>
            <person name="Pallen M.J."/>
        </authorList>
    </citation>
    <scope>NUCLEOTIDE SEQUENCE</scope>
    <source>
        <strain evidence="3">14324</strain>
    </source>
</reference>
<dbReference type="AlphaFoldDB" id="A0A9D2ISE7"/>
<keyword evidence="3" id="KW-0067">ATP-binding</keyword>
<dbReference type="GO" id="GO:0016887">
    <property type="term" value="F:ATP hydrolysis activity"/>
    <property type="evidence" value="ECO:0007669"/>
    <property type="project" value="InterPro"/>
</dbReference>
<comment type="caution">
    <text evidence="3">The sequence shown here is derived from an EMBL/GenBank/DDBJ whole genome shotgun (WGS) entry which is preliminary data.</text>
</comment>
<evidence type="ECO:0000256" key="1">
    <source>
        <dbReference type="ARBA" id="ARBA00022448"/>
    </source>
</evidence>
<evidence type="ECO:0000313" key="4">
    <source>
        <dbReference type="Proteomes" id="UP000824041"/>
    </source>
</evidence>
<evidence type="ECO:0000259" key="2">
    <source>
        <dbReference type="Pfam" id="PF00005"/>
    </source>
</evidence>
<sequence length="281" mass="31814">ERLRTELMTCGDIVSTGRYPYTGTLGILSEKDKEKVRKALETVHALDLKDRDFTAISDGQRQRILLARAICQEPEVIVLDEPTSFLDIRHKLELLSILKKMVLEQKVAVLMSLHELDLAQKISDMVICIHGDRIEKYGPPEEIFTDAYIHELYGITSGSYNANFGCLELPPVLEKPEIFVIAGNGTGIPVYRKLQRQGKAFITGVIHKNDLDYQVARALAAEVIGEEAFQEISQENYDQAKKALLKCKKVICAIDHFGIMNRKNEELLKEAEHKGIEIYKM</sequence>
<organism evidence="3 4">
    <name type="scientific">Candidatus Blautia faecigallinarum</name>
    <dbReference type="NCBI Taxonomy" id="2838488"/>
    <lineage>
        <taxon>Bacteria</taxon>
        <taxon>Bacillati</taxon>
        <taxon>Bacillota</taxon>
        <taxon>Clostridia</taxon>
        <taxon>Lachnospirales</taxon>
        <taxon>Lachnospiraceae</taxon>
        <taxon>Blautia</taxon>
    </lineage>
</organism>
<accession>A0A9D2ISE7</accession>
<keyword evidence="3" id="KW-0547">Nucleotide-binding</keyword>
<name>A0A9D2ISE7_9FIRM</name>
<protein>
    <submittedName>
        <fullName evidence="3">ABC transporter ATP-binding protein</fullName>
    </submittedName>
</protein>
<feature type="domain" description="ABC transporter" evidence="2">
    <location>
        <begin position="31"/>
        <end position="84"/>
    </location>
</feature>
<proteinExistence type="predicted"/>
<keyword evidence="1" id="KW-0813">Transport</keyword>
<dbReference type="InterPro" id="IPR027417">
    <property type="entry name" value="P-loop_NTPase"/>
</dbReference>
<reference evidence="3" key="2">
    <citation type="submission" date="2021-04" db="EMBL/GenBank/DDBJ databases">
        <authorList>
            <person name="Gilroy R."/>
        </authorList>
    </citation>
    <scope>NUCLEOTIDE SEQUENCE</scope>
    <source>
        <strain evidence="3">14324</strain>
    </source>
</reference>
<dbReference type="GO" id="GO:0005524">
    <property type="term" value="F:ATP binding"/>
    <property type="evidence" value="ECO:0007669"/>
    <property type="project" value="UniProtKB-KW"/>
</dbReference>
<dbReference type="InterPro" id="IPR050153">
    <property type="entry name" value="Metal_Ion_Import_ABC"/>
</dbReference>
<dbReference type="EMBL" id="DXBU01000035">
    <property type="protein sequence ID" value="HIZ21718.1"/>
    <property type="molecule type" value="Genomic_DNA"/>
</dbReference>
<evidence type="ECO:0000313" key="3">
    <source>
        <dbReference type="EMBL" id="HIZ21718.1"/>
    </source>
</evidence>
<dbReference type="Proteomes" id="UP000824041">
    <property type="component" value="Unassembled WGS sequence"/>
</dbReference>
<dbReference type="PANTHER" id="PTHR42734:SF21">
    <property type="entry name" value="IRON ABC TRANSPORTER, ATP-BINDING PROTEIN"/>
    <property type="match status" value="1"/>
</dbReference>
<dbReference type="PANTHER" id="PTHR42734">
    <property type="entry name" value="METAL TRANSPORT SYSTEM ATP-BINDING PROTEIN TM_0124-RELATED"/>
    <property type="match status" value="1"/>
</dbReference>
<dbReference type="Gene3D" id="3.40.50.300">
    <property type="entry name" value="P-loop containing nucleotide triphosphate hydrolases"/>
    <property type="match status" value="1"/>
</dbReference>
<dbReference type="InterPro" id="IPR003439">
    <property type="entry name" value="ABC_transporter-like_ATP-bd"/>
</dbReference>
<gene>
    <name evidence="3" type="ORF">IAA21_02815</name>
</gene>
<dbReference type="SUPFAM" id="SSF52540">
    <property type="entry name" value="P-loop containing nucleoside triphosphate hydrolases"/>
    <property type="match status" value="1"/>
</dbReference>